<evidence type="ECO:0000256" key="1">
    <source>
        <dbReference type="ARBA" id="ARBA00023117"/>
    </source>
</evidence>
<dbReference type="OrthoDB" id="21449at2759"/>
<feature type="compositionally biased region" description="Basic and acidic residues" evidence="3">
    <location>
        <begin position="111"/>
        <end position="124"/>
    </location>
</feature>
<accession>A0A9Q0FKP5</accession>
<dbReference type="PANTHER" id="PTHR22881:SF26">
    <property type="entry name" value="BROMODOMAIN CONTAINING PROTEIN, EXPRESSED"/>
    <property type="match status" value="1"/>
</dbReference>
<evidence type="ECO:0000256" key="3">
    <source>
        <dbReference type="SAM" id="MobiDB-lite"/>
    </source>
</evidence>
<comment type="caution">
    <text evidence="5">The sequence shown here is derived from an EMBL/GenBank/DDBJ whole genome shotgun (WGS) entry which is preliminary data.</text>
</comment>
<feature type="region of interest" description="Disordered" evidence="3">
    <location>
        <begin position="630"/>
        <end position="655"/>
    </location>
</feature>
<feature type="region of interest" description="Disordered" evidence="3">
    <location>
        <begin position="269"/>
        <end position="302"/>
    </location>
</feature>
<feature type="compositionally biased region" description="Basic residues" evidence="3">
    <location>
        <begin position="81"/>
        <end position="90"/>
    </location>
</feature>
<dbReference type="Gene3D" id="1.20.920.10">
    <property type="entry name" value="Bromodomain-like"/>
    <property type="match status" value="1"/>
</dbReference>
<sequence>MGMCRKVEMRKIWREGQRRSPRISALVAWKDKPGRRTPPKQSRCSKSRSSNTTARPVLAATVQRKEQQKEQYHPEGPASRTRARKKRKLRPLQDVATSPNAQEDYDSSDAEDSRHQSYEDHPVDTDEAGFCSKDSQKYEDRATSAVQQSSIPCTSRMPEKRILELVIDTLQRRDTHEIFAEPVDPEEVEDYYEIIKEPMDFGTMRAKLHEGMYNSLEEFEYDVFLITRNAMHFNSTSTVYFRQARAIDELAKKVFHVLKTDPDNFEMEFSGMRRRSGRRPQSEAKSSSCSSSHKLASNSRPGITAVNISPKLKPLSASGLSNLRLVQSNPRCSGTGSCYDAKDNDVLFGGGVSSSFEVDRRSTYKSWMSFLSENDSILSTMYDSPKLLVKLNQQESGYRKSLMSFVKDLGPVAQRIAERKLNEWQADPAKFLTPVYSSQHHLPSTAIQWLPPNLNGNDKVEMHMAGIQERAYVCNEMGICSTSVTAVPSIKDRNSVGEVRAETHSWNMMDASVVSQSSMFKQKQVIGSQLVSFSSTADAGKHSFPEATLGNKDYKSTSCKLEKIRIDNASWSSDSVFKEPHARPLGFRLTGNSNFPTSSWPLQANGMLSFDQTKNSMYNPNSRFLMDENQATPRQRPTHGLSDSSKTDWESSEPWTPGSSYVFNLPFLKTRLDQINCLRQGHFLQASGSGMQAPYLGRMGEICNENHPRSSLETRRSKLALQL</sequence>
<feature type="compositionally biased region" description="Low complexity" evidence="3">
    <location>
        <begin position="283"/>
        <end position="299"/>
    </location>
</feature>
<reference evidence="5" key="2">
    <citation type="journal article" date="2023" name="Plants (Basel)">
        <title>Annotation of the Turnera subulata (Passifloraceae) Draft Genome Reveals the S-Locus Evolved after the Divergence of Turneroideae from Passifloroideae in a Stepwise Manner.</title>
        <authorList>
            <person name="Henning P.M."/>
            <person name="Roalson E.H."/>
            <person name="Mir W."/>
            <person name="McCubbin A.G."/>
            <person name="Shore J.S."/>
        </authorList>
    </citation>
    <scope>NUCLEOTIDE SEQUENCE</scope>
    <source>
        <strain evidence="5">F60SS</strain>
    </source>
</reference>
<organism evidence="5 6">
    <name type="scientific">Turnera subulata</name>
    <dbReference type="NCBI Taxonomy" id="218843"/>
    <lineage>
        <taxon>Eukaryota</taxon>
        <taxon>Viridiplantae</taxon>
        <taxon>Streptophyta</taxon>
        <taxon>Embryophyta</taxon>
        <taxon>Tracheophyta</taxon>
        <taxon>Spermatophyta</taxon>
        <taxon>Magnoliopsida</taxon>
        <taxon>eudicotyledons</taxon>
        <taxon>Gunneridae</taxon>
        <taxon>Pentapetalae</taxon>
        <taxon>rosids</taxon>
        <taxon>fabids</taxon>
        <taxon>Malpighiales</taxon>
        <taxon>Passifloraceae</taxon>
        <taxon>Turnera</taxon>
    </lineage>
</organism>
<dbReference type="PANTHER" id="PTHR22881">
    <property type="entry name" value="BROMODOMAIN CONTAINING PROTEIN"/>
    <property type="match status" value="1"/>
</dbReference>
<dbReference type="SMART" id="SM00297">
    <property type="entry name" value="BROMO"/>
    <property type="match status" value="1"/>
</dbReference>
<dbReference type="PRINTS" id="PR00503">
    <property type="entry name" value="BROMODOMAIN"/>
</dbReference>
<dbReference type="Proteomes" id="UP001141552">
    <property type="component" value="Unassembled WGS sequence"/>
</dbReference>
<evidence type="ECO:0000259" key="4">
    <source>
        <dbReference type="PROSITE" id="PS50014"/>
    </source>
</evidence>
<feature type="region of interest" description="Disordered" evidence="3">
    <location>
        <begin position="16"/>
        <end position="131"/>
    </location>
</feature>
<name>A0A9Q0FKP5_9ROSI</name>
<gene>
    <name evidence="5" type="ORF">Tsubulata_000080</name>
</gene>
<dbReference type="InterPro" id="IPR018359">
    <property type="entry name" value="Bromodomain_CS"/>
</dbReference>
<keyword evidence="1 2" id="KW-0103">Bromodomain</keyword>
<feature type="compositionally biased region" description="Basic and acidic residues" evidence="3">
    <location>
        <begin position="63"/>
        <end position="73"/>
    </location>
</feature>
<protein>
    <recommendedName>
        <fullName evidence="4">Bromo domain-containing protein</fullName>
    </recommendedName>
</protein>
<proteinExistence type="predicted"/>
<dbReference type="AlphaFoldDB" id="A0A9Q0FKP5"/>
<evidence type="ECO:0000313" key="6">
    <source>
        <dbReference type="Proteomes" id="UP001141552"/>
    </source>
</evidence>
<feature type="domain" description="Bromo" evidence="4">
    <location>
        <begin position="171"/>
        <end position="241"/>
    </location>
</feature>
<dbReference type="SUPFAM" id="SSF47370">
    <property type="entry name" value="Bromodomain"/>
    <property type="match status" value="1"/>
</dbReference>
<dbReference type="CDD" id="cd04369">
    <property type="entry name" value="Bromodomain"/>
    <property type="match status" value="1"/>
</dbReference>
<reference evidence="5" key="1">
    <citation type="submission" date="2022-02" db="EMBL/GenBank/DDBJ databases">
        <authorList>
            <person name="Henning P.M."/>
            <person name="McCubbin A.G."/>
            <person name="Shore J.S."/>
        </authorList>
    </citation>
    <scope>NUCLEOTIDE SEQUENCE</scope>
    <source>
        <strain evidence="5">F60SS</strain>
        <tissue evidence="5">Leaves</tissue>
    </source>
</reference>
<dbReference type="InterPro" id="IPR051831">
    <property type="entry name" value="Bromodomain_contain_prot"/>
</dbReference>
<dbReference type="PROSITE" id="PS00633">
    <property type="entry name" value="BROMODOMAIN_1"/>
    <property type="match status" value="1"/>
</dbReference>
<keyword evidence="6" id="KW-1185">Reference proteome</keyword>
<dbReference type="InterPro" id="IPR036427">
    <property type="entry name" value="Bromodomain-like_sf"/>
</dbReference>
<evidence type="ECO:0000313" key="5">
    <source>
        <dbReference type="EMBL" id="KAJ4832524.1"/>
    </source>
</evidence>
<dbReference type="PROSITE" id="PS50014">
    <property type="entry name" value="BROMODOMAIN_2"/>
    <property type="match status" value="1"/>
</dbReference>
<dbReference type="InterPro" id="IPR001487">
    <property type="entry name" value="Bromodomain"/>
</dbReference>
<dbReference type="EMBL" id="JAKUCV010005122">
    <property type="protein sequence ID" value="KAJ4832524.1"/>
    <property type="molecule type" value="Genomic_DNA"/>
</dbReference>
<evidence type="ECO:0000256" key="2">
    <source>
        <dbReference type="PROSITE-ProRule" id="PRU00035"/>
    </source>
</evidence>
<dbReference type="Pfam" id="PF00439">
    <property type="entry name" value="Bromodomain"/>
    <property type="match status" value="1"/>
</dbReference>
<feature type="compositionally biased region" description="Basic residues" evidence="3">
    <location>
        <begin position="35"/>
        <end position="46"/>
    </location>
</feature>